<dbReference type="SUPFAM" id="SSF52266">
    <property type="entry name" value="SGNH hydrolase"/>
    <property type="match status" value="1"/>
</dbReference>
<dbReference type="GO" id="GO:0016788">
    <property type="term" value="F:hydrolase activity, acting on ester bonds"/>
    <property type="evidence" value="ECO:0007669"/>
    <property type="project" value="UniProtKB-ARBA"/>
</dbReference>
<keyword evidence="1" id="KW-0732">Signal</keyword>
<keyword evidence="3" id="KW-1185">Reference proteome</keyword>
<keyword evidence="2" id="KW-0378">Hydrolase</keyword>
<name>A0A1G9TNS7_9FLAO</name>
<organism evidence="2 3">
    <name type="scientific">Kriegella aquimaris</name>
    <dbReference type="NCBI Taxonomy" id="192904"/>
    <lineage>
        <taxon>Bacteria</taxon>
        <taxon>Pseudomonadati</taxon>
        <taxon>Bacteroidota</taxon>
        <taxon>Flavobacteriia</taxon>
        <taxon>Flavobacteriales</taxon>
        <taxon>Flavobacteriaceae</taxon>
        <taxon>Kriegella</taxon>
    </lineage>
</organism>
<dbReference type="Gene3D" id="2.60.120.260">
    <property type="entry name" value="Galactose-binding domain-like"/>
    <property type="match status" value="1"/>
</dbReference>
<dbReference type="CDD" id="cd00229">
    <property type="entry name" value="SGNH_hydrolase"/>
    <property type="match status" value="1"/>
</dbReference>
<evidence type="ECO:0000313" key="2">
    <source>
        <dbReference type="EMBL" id="SDM49302.1"/>
    </source>
</evidence>
<dbReference type="AlphaFoldDB" id="A0A1G9TNS7"/>
<feature type="chain" id="PRO_5011787551" evidence="1">
    <location>
        <begin position="24"/>
        <end position="424"/>
    </location>
</feature>
<dbReference type="Gene3D" id="3.40.50.1110">
    <property type="entry name" value="SGNH hydrolase"/>
    <property type="match status" value="1"/>
</dbReference>
<sequence>MKHSILQKIFFLTTLLLCLSISAQERQLAKVDVFKMKEFHLRDGLPNVFHKIATQRQVRIGYLGGSITEAREGWRDLSFSWFRLNFPKTAFYQNNAAIGGTGSDLGVFRLEDDVFDEKPDLLFVEFAVNDGHTPTSLRTMEGIVRKTWAAFPNTDICFIYTTAEVYCRAMVDEGKTVYAVDEHEKVAAHYGIPSINVGLQVARMYAQGELLLSADPSKNERTIVFTKDRTHPLPESGHPLYGSLVAKYLDKMSKTAHDKKHVLSAPYTIENWQAAKMIDISQTEQTGTWKKLEDGHDLLRKFISYMPSIYQAKPRSSMRFKFKGTVLGFYDCVGPGTGSLEITVDGKKQEKLRFDQWSNNYRKSSFFVEGLKDGVHEVEVRVLEKKLDKADILSKKKITIDDPVKYKGLDWYAANIMIVGELLK</sequence>
<reference evidence="2 3" key="1">
    <citation type="submission" date="2016-10" db="EMBL/GenBank/DDBJ databases">
        <authorList>
            <person name="de Groot N.N."/>
        </authorList>
    </citation>
    <scope>NUCLEOTIDE SEQUENCE [LARGE SCALE GENOMIC DNA]</scope>
    <source>
        <strain evidence="2 3">DSM 19886</strain>
    </source>
</reference>
<dbReference type="Proteomes" id="UP000199440">
    <property type="component" value="Unassembled WGS sequence"/>
</dbReference>
<accession>A0A1G9TNS7</accession>
<evidence type="ECO:0000256" key="1">
    <source>
        <dbReference type="SAM" id="SignalP"/>
    </source>
</evidence>
<gene>
    <name evidence="2" type="ORF">SAMN04488514_109139</name>
</gene>
<dbReference type="InterPro" id="IPR036514">
    <property type="entry name" value="SGNH_hydro_sf"/>
</dbReference>
<feature type="signal peptide" evidence="1">
    <location>
        <begin position="1"/>
        <end position="23"/>
    </location>
</feature>
<dbReference type="RefSeq" id="WP_089892289.1">
    <property type="nucleotide sequence ID" value="NZ_FNGV01000009.1"/>
</dbReference>
<evidence type="ECO:0000313" key="3">
    <source>
        <dbReference type="Proteomes" id="UP000199440"/>
    </source>
</evidence>
<protein>
    <submittedName>
        <fullName evidence="2">GDSL-like Lipase/Acylhydrolase family</fullName>
    </submittedName>
</protein>
<dbReference type="OrthoDB" id="9774205at2"/>
<dbReference type="EMBL" id="FNGV01000009">
    <property type="protein sequence ID" value="SDM49302.1"/>
    <property type="molecule type" value="Genomic_DNA"/>
</dbReference>
<dbReference type="STRING" id="192904.SAMN04488514_109139"/>
<dbReference type="PANTHER" id="PTHR34407">
    <property type="entry name" value="EXPRESSED PROTEIN"/>
    <property type="match status" value="1"/>
</dbReference>
<dbReference type="PANTHER" id="PTHR34407:SF1">
    <property type="entry name" value="SGNH HYDROLASE-TYPE ESTERASE DOMAIN-CONTAINING PROTEIN"/>
    <property type="match status" value="1"/>
</dbReference>
<proteinExistence type="predicted"/>